<dbReference type="RefSeq" id="WP_150262092.1">
    <property type="nucleotide sequence ID" value="NZ_CP029189.1"/>
</dbReference>
<dbReference type="GO" id="GO:0008270">
    <property type="term" value="F:zinc ion binding"/>
    <property type="evidence" value="ECO:0007669"/>
    <property type="project" value="InterPro"/>
</dbReference>
<dbReference type="InterPro" id="IPR002711">
    <property type="entry name" value="HNH"/>
</dbReference>
<evidence type="ECO:0000259" key="2">
    <source>
        <dbReference type="SMART" id="SM00507"/>
    </source>
</evidence>
<reference evidence="3 4" key="1">
    <citation type="submission" date="2018-05" db="EMBL/GenBank/DDBJ databases">
        <title>Streptomyces venezuelae.</title>
        <authorList>
            <person name="Kim W."/>
            <person name="Lee N."/>
            <person name="Cho B.-K."/>
        </authorList>
    </citation>
    <scope>NUCLEOTIDE SEQUENCE [LARGE SCALE GENOMIC DNA]</scope>
    <source>
        <strain evidence="3 4">ATCC 21018</strain>
    </source>
</reference>
<dbReference type="OrthoDB" id="4113298at2"/>
<dbReference type="CDD" id="cd00085">
    <property type="entry name" value="HNHc"/>
    <property type="match status" value="1"/>
</dbReference>
<feature type="domain" description="HNH nuclease" evidence="2">
    <location>
        <begin position="11"/>
        <end position="63"/>
    </location>
</feature>
<evidence type="ECO:0000313" key="3">
    <source>
        <dbReference type="EMBL" id="QES59133.1"/>
    </source>
</evidence>
<protein>
    <recommendedName>
        <fullName evidence="2">HNH nuclease domain-containing protein</fullName>
    </recommendedName>
</protein>
<name>A0A5P2DW51_STRVZ</name>
<sequence length="190" mass="20905">MPRSPRRLPTWVRRVVLSANGGYCTYCNSDGTRAEVVDHVEPLEWGGADNVPDLVPACRPCNAGKSDRTPLQWRRSLQRRHYGEVVGRPSLVVDGRRPTQAGRAGASEVAGLARPYQQRAAAKMKRPAAVLAEDLLQLTDSQQAMLSLLSGQRHASQRLSLLPNPPWMDRPGRSSLSHDRCLRRGAQAPG</sequence>
<dbReference type="AlphaFoldDB" id="A0A5P2DW51"/>
<dbReference type="Gene3D" id="1.10.30.50">
    <property type="match status" value="1"/>
</dbReference>
<dbReference type="InterPro" id="IPR003615">
    <property type="entry name" value="HNH_nuc"/>
</dbReference>
<evidence type="ECO:0000256" key="1">
    <source>
        <dbReference type="SAM" id="MobiDB-lite"/>
    </source>
</evidence>
<dbReference type="SMART" id="SM00507">
    <property type="entry name" value="HNHc"/>
    <property type="match status" value="1"/>
</dbReference>
<feature type="region of interest" description="Disordered" evidence="1">
    <location>
        <begin position="160"/>
        <end position="190"/>
    </location>
</feature>
<proteinExistence type="predicted"/>
<dbReference type="GO" id="GO:0003676">
    <property type="term" value="F:nucleic acid binding"/>
    <property type="evidence" value="ECO:0007669"/>
    <property type="project" value="InterPro"/>
</dbReference>
<dbReference type="EMBL" id="CP029189">
    <property type="protein sequence ID" value="QES59133.1"/>
    <property type="molecule type" value="Genomic_DNA"/>
</dbReference>
<dbReference type="GO" id="GO:0004519">
    <property type="term" value="F:endonuclease activity"/>
    <property type="evidence" value="ECO:0007669"/>
    <property type="project" value="InterPro"/>
</dbReference>
<dbReference type="PANTHER" id="PTHR33877:SF2">
    <property type="entry name" value="OS07G0170200 PROTEIN"/>
    <property type="match status" value="1"/>
</dbReference>
<dbReference type="PANTHER" id="PTHR33877">
    <property type="entry name" value="SLL1193 PROTEIN"/>
    <property type="match status" value="1"/>
</dbReference>
<accession>A0A5P2DW51</accession>
<evidence type="ECO:0000313" key="4">
    <source>
        <dbReference type="Proteomes" id="UP000324101"/>
    </source>
</evidence>
<gene>
    <name evidence="3" type="ORF">DEJ51_22865</name>
</gene>
<organism evidence="3 4">
    <name type="scientific">Streptomyces venezuelae</name>
    <dbReference type="NCBI Taxonomy" id="54571"/>
    <lineage>
        <taxon>Bacteria</taxon>
        <taxon>Bacillati</taxon>
        <taxon>Actinomycetota</taxon>
        <taxon>Actinomycetes</taxon>
        <taxon>Kitasatosporales</taxon>
        <taxon>Streptomycetaceae</taxon>
        <taxon>Streptomyces</taxon>
    </lineage>
</organism>
<dbReference type="Proteomes" id="UP000324101">
    <property type="component" value="Chromosome"/>
</dbReference>
<dbReference type="Pfam" id="PF01844">
    <property type="entry name" value="HNH"/>
    <property type="match status" value="1"/>
</dbReference>
<feature type="compositionally biased region" description="Basic and acidic residues" evidence="1">
    <location>
        <begin position="170"/>
        <end position="182"/>
    </location>
</feature>
<dbReference type="InterPro" id="IPR052892">
    <property type="entry name" value="NA-targeting_endonuclease"/>
</dbReference>